<dbReference type="EMBL" id="CM039435">
    <property type="protein sequence ID" value="KAI4317533.1"/>
    <property type="molecule type" value="Genomic_DNA"/>
</dbReference>
<sequence>MISPSLHVSPSALLCFKPPRPPSSIELKSSFPHLIGPKQEKFSYRTCRAHFSDDAPFVLAIGACMLSSLVLPISDGPEKDGDSALDSTDTRFAVMGIISVIPYFNWLSWIFAWLDTGKRRYAVYSLVYLAPYLRSNLSLSLEESWLPIASILFGIIHVQLEAGIRNGDIQGLQAFREIANKLSSFTEKKGYSDDNDHGDERGKR</sequence>
<evidence type="ECO:0000313" key="2">
    <source>
        <dbReference type="Proteomes" id="UP000828941"/>
    </source>
</evidence>
<keyword evidence="2" id="KW-1185">Reference proteome</keyword>
<reference evidence="1 2" key="1">
    <citation type="journal article" date="2022" name="DNA Res.">
        <title>Chromosomal-level genome assembly of the orchid tree Bauhinia variegata (Leguminosae; Cercidoideae) supports the allotetraploid origin hypothesis of Bauhinia.</title>
        <authorList>
            <person name="Zhong Y."/>
            <person name="Chen Y."/>
            <person name="Zheng D."/>
            <person name="Pang J."/>
            <person name="Liu Y."/>
            <person name="Luo S."/>
            <person name="Meng S."/>
            <person name="Qian L."/>
            <person name="Wei D."/>
            <person name="Dai S."/>
            <person name="Zhou R."/>
        </authorList>
    </citation>
    <scope>NUCLEOTIDE SEQUENCE [LARGE SCALE GENOMIC DNA]</scope>
    <source>
        <strain evidence="1">BV-YZ2020</strain>
    </source>
</reference>
<gene>
    <name evidence="1" type="ORF">L6164_025395</name>
</gene>
<protein>
    <submittedName>
        <fullName evidence="1">Uncharacterized protein</fullName>
    </submittedName>
</protein>
<proteinExistence type="predicted"/>
<name>A0ACB9M0E4_BAUVA</name>
<dbReference type="Proteomes" id="UP000828941">
    <property type="component" value="Chromosome 10"/>
</dbReference>
<evidence type="ECO:0000313" key="1">
    <source>
        <dbReference type="EMBL" id="KAI4317533.1"/>
    </source>
</evidence>
<comment type="caution">
    <text evidence="1">The sequence shown here is derived from an EMBL/GenBank/DDBJ whole genome shotgun (WGS) entry which is preliminary data.</text>
</comment>
<accession>A0ACB9M0E4</accession>
<organism evidence="1 2">
    <name type="scientific">Bauhinia variegata</name>
    <name type="common">Purple orchid tree</name>
    <name type="synonym">Phanera variegata</name>
    <dbReference type="NCBI Taxonomy" id="167791"/>
    <lineage>
        <taxon>Eukaryota</taxon>
        <taxon>Viridiplantae</taxon>
        <taxon>Streptophyta</taxon>
        <taxon>Embryophyta</taxon>
        <taxon>Tracheophyta</taxon>
        <taxon>Spermatophyta</taxon>
        <taxon>Magnoliopsida</taxon>
        <taxon>eudicotyledons</taxon>
        <taxon>Gunneridae</taxon>
        <taxon>Pentapetalae</taxon>
        <taxon>rosids</taxon>
        <taxon>fabids</taxon>
        <taxon>Fabales</taxon>
        <taxon>Fabaceae</taxon>
        <taxon>Cercidoideae</taxon>
        <taxon>Cercideae</taxon>
        <taxon>Bauhiniinae</taxon>
        <taxon>Bauhinia</taxon>
    </lineage>
</organism>